<organism evidence="1 2">
    <name type="scientific">Citrobacter portucalensis</name>
    <dbReference type="NCBI Taxonomy" id="1639133"/>
    <lineage>
        <taxon>Bacteria</taxon>
        <taxon>Pseudomonadati</taxon>
        <taxon>Pseudomonadota</taxon>
        <taxon>Gammaproteobacteria</taxon>
        <taxon>Enterobacterales</taxon>
        <taxon>Enterobacteriaceae</taxon>
        <taxon>Citrobacter</taxon>
        <taxon>Citrobacter freundii complex</taxon>
    </lineage>
</organism>
<accession>A0A5B0SQN3</accession>
<dbReference type="Gene3D" id="2.60.40.10">
    <property type="entry name" value="Immunoglobulins"/>
    <property type="match status" value="1"/>
</dbReference>
<comment type="caution">
    <text evidence="1">The sequence shown here is derived from an EMBL/GenBank/DDBJ whole genome shotgun (WGS) entry which is preliminary data.</text>
</comment>
<dbReference type="NCBIfam" id="NF012196">
    <property type="entry name" value="Ig_like_ice"/>
    <property type="match status" value="1"/>
</dbReference>
<evidence type="ECO:0000313" key="1">
    <source>
        <dbReference type="EMBL" id="KAA1140121.1"/>
    </source>
</evidence>
<dbReference type="EMBL" id="VTZD01000082">
    <property type="protein sequence ID" value="KAA1140121.1"/>
    <property type="molecule type" value="Genomic_DNA"/>
</dbReference>
<dbReference type="RefSeq" id="WP_149608398.1">
    <property type="nucleotide sequence ID" value="NZ_VTZD01000082.1"/>
</dbReference>
<feature type="non-terminal residue" evidence="1">
    <location>
        <position position="91"/>
    </location>
</feature>
<proteinExistence type="predicted"/>
<feature type="non-terminal residue" evidence="1">
    <location>
        <position position="1"/>
    </location>
</feature>
<dbReference type="Proteomes" id="UP000323297">
    <property type="component" value="Unassembled WGS sequence"/>
</dbReference>
<dbReference type="InterPro" id="IPR013783">
    <property type="entry name" value="Ig-like_fold"/>
</dbReference>
<gene>
    <name evidence="1" type="ORF">D3H66_25590</name>
</gene>
<dbReference type="InterPro" id="IPR049826">
    <property type="entry name" value="Ig-like_ice"/>
</dbReference>
<protein>
    <submittedName>
        <fullName evidence="1">Ig-like domain-containing protein</fullName>
    </submittedName>
</protein>
<reference evidence="1 2" key="1">
    <citation type="submission" date="2019-08" db="EMBL/GenBank/DDBJ databases">
        <title>Draft genome sequence of Citrobacter portucalensis strain isolated from green turtle.</title>
        <authorList>
            <person name="Fernandes M.R."/>
            <person name="Sellera F.P."/>
            <person name="Goldeberg D.W."/>
            <person name="Costa D.C."/>
            <person name="Lincopan N."/>
        </authorList>
    </citation>
    <scope>NUCLEOTIDE SEQUENCE [LARGE SCALE GENOMIC DNA]</scope>
    <source>
        <strain evidence="1 2">TV06</strain>
    </source>
</reference>
<evidence type="ECO:0000313" key="2">
    <source>
        <dbReference type="Proteomes" id="UP000323297"/>
    </source>
</evidence>
<name>A0A5B0SQN3_9ENTR</name>
<sequence>TVANDNVVNAIENRMTTLISGVAGGDAKAGDTVTVSVRGQNFTGTVVDDNGELRYEVAVPVGTLKEGKNAVVVTLVSPDAVGNEVTALAHR</sequence>
<dbReference type="AlphaFoldDB" id="A0A5B0SQN3"/>